<feature type="transmembrane region" description="Helical" evidence="5">
    <location>
        <begin position="31"/>
        <end position="53"/>
    </location>
</feature>
<feature type="transmembrane region" description="Helical" evidence="5">
    <location>
        <begin position="106"/>
        <end position="125"/>
    </location>
</feature>
<keyword evidence="7" id="KW-1185">Reference proteome</keyword>
<evidence type="ECO:0000256" key="2">
    <source>
        <dbReference type="ARBA" id="ARBA00022692"/>
    </source>
</evidence>
<dbReference type="PANTHER" id="PTHR36926">
    <property type="entry name" value="COLICIN V PRODUCTION PROTEIN"/>
    <property type="match status" value="1"/>
</dbReference>
<dbReference type="PANTHER" id="PTHR36926:SF1">
    <property type="entry name" value="COLICIN V PRODUCTION PROTEIN"/>
    <property type="match status" value="1"/>
</dbReference>
<accession>C5BL53</accession>
<dbReference type="KEGG" id="ttu:TERTU_2488"/>
<evidence type="ECO:0000256" key="3">
    <source>
        <dbReference type="ARBA" id="ARBA00022989"/>
    </source>
</evidence>
<organism evidence="6 7">
    <name type="scientific">Teredinibacter turnerae (strain ATCC 39867 / T7901)</name>
    <dbReference type="NCBI Taxonomy" id="377629"/>
    <lineage>
        <taxon>Bacteria</taxon>
        <taxon>Pseudomonadati</taxon>
        <taxon>Pseudomonadota</taxon>
        <taxon>Gammaproteobacteria</taxon>
        <taxon>Cellvibrionales</taxon>
        <taxon>Cellvibrionaceae</taxon>
        <taxon>Teredinibacter</taxon>
    </lineage>
</organism>
<gene>
    <name evidence="6" type="primary">cvpA</name>
    <name evidence="6" type="ordered locus">TERTU_2488</name>
</gene>
<evidence type="ECO:0000256" key="4">
    <source>
        <dbReference type="ARBA" id="ARBA00023136"/>
    </source>
</evidence>
<dbReference type="eggNOG" id="COG1286">
    <property type="taxonomic scope" value="Bacteria"/>
</dbReference>
<feature type="transmembrane region" description="Helical" evidence="5">
    <location>
        <begin position="65"/>
        <end position="85"/>
    </location>
</feature>
<dbReference type="GO" id="GO:0009403">
    <property type="term" value="P:toxin biosynthetic process"/>
    <property type="evidence" value="ECO:0007669"/>
    <property type="project" value="InterPro"/>
</dbReference>
<dbReference type="InterPro" id="IPR003825">
    <property type="entry name" value="Colicin-V_CvpA"/>
</dbReference>
<evidence type="ECO:0000256" key="5">
    <source>
        <dbReference type="SAM" id="Phobius"/>
    </source>
</evidence>
<dbReference type="Pfam" id="PF02674">
    <property type="entry name" value="Colicin_V"/>
    <property type="match status" value="1"/>
</dbReference>
<proteinExistence type="predicted"/>
<evidence type="ECO:0000256" key="1">
    <source>
        <dbReference type="ARBA" id="ARBA00004141"/>
    </source>
</evidence>
<keyword evidence="2 5" id="KW-0812">Transmembrane</keyword>
<dbReference type="HOGENOM" id="CLU_092720_2_3_6"/>
<feature type="transmembrane region" description="Helical" evidence="5">
    <location>
        <begin position="6"/>
        <end position="24"/>
    </location>
</feature>
<keyword evidence="3 5" id="KW-1133">Transmembrane helix</keyword>
<sequence>MNWADWVILAILVVSSLISLKRGFVKEALSMANWVLAFFVAMTFRDQLSSLLIDHIQTPSVRDMAAFAALFAATLIVGAMVNYLIGELVRMTGLSGTDRLFGMMFGLVRGFVVVMAIILIVPGILPIDQDPWWKESKLIPSLMQFEDWCRAAAKEISAAASSLLN</sequence>
<keyword evidence="4 5" id="KW-0472">Membrane</keyword>
<dbReference type="AlphaFoldDB" id="C5BL53"/>
<reference evidence="6 7" key="1">
    <citation type="journal article" date="2009" name="PLoS ONE">
        <title>The complete genome of Teredinibacter turnerae T7901: an intracellular endosymbiont of marine wood-boring bivalves (shipworms).</title>
        <authorList>
            <person name="Yang J.C."/>
            <person name="Madupu R."/>
            <person name="Durkin A.S."/>
            <person name="Ekborg N.A."/>
            <person name="Pedamallu C.S."/>
            <person name="Hostetler J.B."/>
            <person name="Radune D."/>
            <person name="Toms B.S."/>
            <person name="Henrissat B."/>
            <person name="Coutinho P.M."/>
            <person name="Schwarz S."/>
            <person name="Field L."/>
            <person name="Trindade-Silva A.E."/>
            <person name="Soares C.A.G."/>
            <person name="Elshahawi S."/>
            <person name="Hanora A."/>
            <person name="Schmidt E.W."/>
            <person name="Haygood M.G."/>
            <person name="Posfai J."/>
            <person name="Benner J."/>
            <person name="Madinger C."/>
            <person name="Nove J."/>
            <person name="Anton B."/>
            <person name="Chaudhary K."/>
            <person name="Foster J."/>
            <person name="Holman A."/>
            <person name="Kumar S."/>
            <person name="Lessard P.A."/>
            <person name="Luyten Y.A."/>
            <person name="Slatko B."/>
            <person name="Wood N."/>
            <person name="Wu B."/>
            <person name="Teplitski M."/>
            <person name="Mougous J.D."/>
            <person name="Ward N."/>
            <person name="Eisen J.A."/>
            <person name="Badger J.H."/>
            <person name="Distel D.L."/>
        </authorList>
    </citation>
    <scope>NUCLEOTIDE SEQUENCE [LARGE SCALE GENOMIC DNA]</scope>
    <source>
        <strain evidence="7">ATCC 39867 / T7901</strain>
    </source>
</reference>
<name>C5BL53_TERTT</name>
<evidence type="ECO:0000313" key="6">
    <source>
        <dbReference type="EMBL" id="ACR11344.1"/>
    </source>
</evidence>
<dbReference type="InterPro" id="IPR052719">
    <property type="entry name" value="CvpA-like"/>
</dbReference>
<dbReference type="Proteomes" id="UP000009080">
    <property type="component" value="Chromosome"/>
</dbReference>
<dbReference type="GO" id="GO:0016020">
    <property type="term" value="C:membrane"/>
    <property type="evidence" value="ECO:0007669"/>
    <property type="project" value="UniProtKB-SubCell"/>
</dbReference>
<protein>
    <submittedName>
        <fullName evidence="6">CvpA family protein</fullName>
    </submittedName>
</protein>
<dbReference type="OrthoDB" id="9810601at2"/>
<comment type="subcellular location">
    <subcellularLocation>
        <location evidence="1">Membrane</location>
        <topology evidence="1">Multi-pass membrane protein</topology>
    </subcellularLocation>
</comment>
<evidence type="ECO:0000313" key="7">
    <source>
        <dbReference type="Proteomes" id="UP000009080"/>
    </source>
</evidence>
<dbReference type="EMBL" id="CP001614">
    <property type="protein sequence ID" value="ACR11344.1"/>
    <property type="molecule type" value="Genomic_DNA"/>
</dbReference>
<dbReference type="STRING" id="377629.TERTU_2488"/>
<dbReference type="RefSeq" id="WP_015817456.1">
    <property type="nucleotide sequence ID" value="NC_012997.1"/>
</dbReference>